<evidence type="ECO:0000256" key="7">
    <source>
        <dbReference type="ARBA" id="ARBA00022490"/>
    </source>
</evidence>
<evidence type="ECO:0000256" key="13">
    <source>
        <dbReference type="ARBA" id="ARBA00032866"/>
    </source>
</evidence>
<dbReference type="InterPro" id="IPR006083">
    <property type="entry name" value="PRK/URK"/>
</dbReference>
<protein>
    <recommendedName>
        <fullName evidence="6 14">Pantothenate kinase</fullName>
        <ecNumber evidence="5 14">2.7.1.33</ecNumber>
    </recommendedName>
    <alternativeName>
        <fullName evidence="13 14">Pantothenic acid kinase</fullName>
    </alternativeName>
</protein>
<keyword evidence="10 14" id="KW-0418">Kinase</keyword>
<dbReference type="RefSeq" id="WP_092547894.1">
    <property type="nucleotide sequence ID" value="NZ_FNPZ01000001.1"/>
</dbReference>
<evidence type="ECO:0000256" key="4">
    <source>
        <dbReference type="ARBA" id="ARBA00006087"/>
    </source>
</evidence>
<feature type="binding site" evidence="14">
    <location>
        <begin position="98"/>
        <end position="105"/>
    </location>
    <ligand>
        <name>ATP</name>
        <dbReference type="ChEBI" id="CHEBI:30616"/>
    </ligand>
</feature>
<evidence type="ECO:0000256" key="1">
    <source>
        <dbReference type="ARBA" id="ARBA00001206"/>
    </source>
</evidence>
<evidence type="ECO:0000256" key="5">
    <source>
        <dbReference type="ARBA" id="ARBA00012102"/>
    </source>
</evidence>
<feature type="domain" description="Phosphoribulokinase/uridine kinase" evidence="16">
    <location>
        <begin position="93"/>
        <end position="231"/>
    </location>
</feature>
<dbReference type="GO" id="GO:0015937">
    <property type="term" value="P:coenzyme A biosynthetic process"/>
    <property type="evidence" value="ECO:0007669"/>
    <property type="project" value="UniProtKB-UniRule"/>
</dbReference>
<dbReference type="SUPFAM" id="SSF52540">
    <property type="entry name" value="P-loop containing nucleoside triphosphate hydrolases"/>
    <property type="match status" value="1"/>
</dbReference>
<comment type="similarity">
    <text evidence="4 14 15">Belongs to the prokaryotic pantothenate kinase family.</text>
</comment>
<keyword evidence="11 14" id="KW-0067">ATP-binding</keyword>
<keyword evidence="7 14" id="KW-0963">Cytoplasm</keyword>
<evidence type="ECO:0000256" key="12">
    <source>
        <dbReference type="ARBA" id="ARBA00022993"/>
    </source>
</evidence>
<dbReference type="EMBL" id="FNPZ01000001">
    <property type="protein sequence ID" value="SDY44581.1"/>
    <property type="molecule type" value="Genomic_DNA"/>
</dbReference>
<dbReference type="Gene3D" id="3.40.50.300">
    <property type="entry name" value="P-loop containing nucleotide triphosphate hydrolases"/>
    <property type="match status" value="1"/>
</dbReference>
<accession>A0A1H3JXG5</accession>
<gene>
    <name evidence="14" type="primary">coaA</name>
    <name evidence="17" type="ORF">SAMN05216554_0346</name>
</gene>
<comment type="pathway">
    <text evidence="3 14 15">Cofactor biosynthesis; coenzyme A biosynthesis; CoA from (R)-pantothenate: step 1/5.</text>
</comment>
<dbReference type="OrthoDB" id="1550976at2"/>
<evidence type="ECO:0000313" key="18">
    <source>
        <dbReference type="Proteomes" id="UP000198891"/>
    </source>
</evidence>
<evidence type="ECO:0000256" key="11">
    <source>
        <dbReference type="ARBA" id="ARBA00022840"/>
    </source>
</evidence>
<sequence length="316" mass="35457">MPDSSSTGLAQFSPFIEFDRAHWAALAPTTPLPLLETEIVQLRGLGNPLDIREVTEVYLPLARLLNLYATSAQQLHRATSDFLGERSKSTPFVIGVAGSVAVGKSTIARLLRELLARWADTPRVELVTTDGFLLPNRELERRGIMHRKGFPESYDRRALLRFVSAVKSGNPEVRAPFYSHLSYDIVPEAQVVVRQPDVLIVEGLNVLQPPAASNTLAVSDLFDFSVYVDARTTDIANWYESRFLDLQRGAFANPKSYFHRYSSLSEVEARETARSIWESINLPNLMANIRPTRSRATLVLQKDADHTVNKVLLRKL</sequence>
<dbReference type="PANTHER" id="PTHR10285">
    <property type="entry name" value="URIDINE KINASE"/>
    <property type="match status" value="1"/>
</dbReference>
<keyword evidence="12 14" id="KW-0173">Coenzyme A biosynthesis</keyword>
<evidence type="ECO:0000256" key="8">
    <source>
        <dbReference type="ARBA" id="ARBA00022679"/>
    </source>
</evidence>
<evidence type="ECO:0000256" key="3">
    <source>
        <dbReference type="ARBA" id="ARBA00005225"/>
    </source>
</evidence>
<evidence type="ECO:0000256" key="14">
    <source>
        <dbReference type="HAMAP-Rule" id="MF_00215"/>
    </source>
</evidence>
<keyword evidence="18" id="KW-1185">Reference proteome</keyword>
<evidence type="ECO:0000256" key="9">
    <source>
        <dbReference type="ARBA" id="ARBA00022741"/>
    </source>
</evidence>
<evidence type="ECO:0000256" key="15">
    <source>
        <dbReference type="RuleBase" id="RU003530"/>
    </source>
</evidence>
<comment type="catalytic activity">
    <reaction evidence="1 14 15">
        <text>(R)-pantothenate + ATP = (R)-4'-phosphopantothenate + ADP + H(+)</text>
        <dbReference type="Rhea" id="RHEA:16373"/>
        <dbReference type="ChEBI" id="CHEBI:10986"/>
        <dbReference type="ChEBI" id="CHEBI:15378"/>
        <dbReference type="ChEBI" id="CHEBI:29032"/>
        <dbReference type="ChEBI" id="CHEBI:30616"/>
        <dbReference type="ChEBI" id="CHEBI:456216"/>
        <dbReference type="EC" id="2.7.1.33"/>
    </reaction>
</comment>
<dbReference type="NCBIfam" id="TIGR00554">
    <property type="entry name" value="panK_bact"/>
    <property type="match status" value="1"/>
</dbReference>
<dbReference type="STRING" id="381665.SAMN05216554_0346"/>
<organism evidence="17 18">
    <name type="scientific">Herbiconiux ginsengi</name>
    <dbReference type="NCBI Taxonomy" id="381665"/>
    <lineage>
        <taxon>Bacteria</taxon>
        <taxon>Bacillati</taxon>
        <taxon>Actinomycetota</taxon>
        <taxon>Actinomycetes</taxon>
        <taxon>Micrococcales</taxon>
        <taxon>Microbacteriaceae</taxon>
        <taxon>Herbiconiux</taxon>
    </lineage>
</organism>
<dbReference type="Proteomes" id="UP000198891">
    <property type="component" value="Unassembled WGS sequence"/>
</dbReference>
<evidence type="ECO:0000259" key="16">
    <source>
        <dbReference type="Pfam" id="PF00485"/>
    </source>
</evidence>
<dbReference type="GO" id="GO:0005524">
    <property type="term" value="F:ATP binding"/>
    <property type="evidence" value="ECO:0007669"/>
    <property type="project" value="UniProtKB-UniRule"/>
</dbReference>
<dbReference type="InterPro" id="IPR004566">
    <property type="entry name" value="PanK"/>
</dbReference>
<dbReference type="Pfam" id="PF00485">
    <property type="entry name" value="PRK"/>
    <property type="match status" value="1"/>
</dbReference>
<dbReference type="HAMAP" id="MF_00215">
    <property type="entry name" value="Pantothen_kinase_1"/>
    <property type="match status" value="1"/>
</dbReference>
<dbReference type="InterPro" id="IPR027417">
    <property type="entry name" value="P-loop_NTPase"/>
</dbReference>
<keyword evidence="8 14" id="KW-0808">Transferase</keyword>
<name>A0A1H3JXG5_9MICO</name>
<dbReference type="EC" id="2.7.1.33" evidence="5 14"/>
<dbReference type="PIRSF" id="PIRSF000545">
    <property type="entry name" value="Pantothenate_kin"/>
    <property type="match status" value="1"/>
</dbReference>
<evidence type="ECO:0000256" key="6">
    <source>
        <dbReference type="ARBA" id="ARBA00015080"/>
    </source>
</evidence>
<dbReference type="CDD" id="cd02025">
    <property type="entry name" value="PanK"/>
    <property type="match status" value="1"/>
</dbReference>
<evidence type="ECO:0000256" key="10">
    <source>
        <dbReference type="ARBA" id="ARBA00022777"/>
    </source>
</evidence>
<dbReference type="UniPathway" id="UPA00241">
    <property type="reaction ID" value="UER00352"/>
</dbReference>
<comment type="subcellular location">
    <subcellularLocation>
        <location evidence="2 14 15">Cytoplasm</location>
    </subcellularLocation>
</comment>
<dbReference type="GO" id="GO:0005737">
    <property type="term" value="C:cytoplasm"/>
    <property type="evidence" value="ECO:0007669"/>
    <property type="project" value="UniProtKB-SubCell"/>
</dbReference>
<reference evidence="17 18" key="1">
    <citation type="submission" date="2016-10" db="EMBL/GenBank/DDBJ databases">
        <authorList>
            <person name="de Groot N.N."/>
        </authorList>
    </citation>
    <scope>NUCLEOTIDE SEQUENCE [LARGE SCALE GENOMIC DNA]</scope>
    <source>
        <strain evidence="17 18">CGMCC 4.3491</strain>
    </source>
</reference>
<evidence type="ECO:0000313" key="17">
    <source>
        <dbReference type="EMBL" id="SDY44581.1"/>
    </source>
</evidence>
<dbReference type="GO" id="GO:0004594">
    <property type="term" value="F:pantothenate kinase activity"/>
    <property type="evidence" value="ECO:0007669"/>
    <property type="project" value="UniProtKB-UniRule"/>
</dbReference>
<keyword evidence="9 14" id="KW-0547">Nucleotide-binding</keyword>
<evidence type="ECO:0000256" key="2">
    <source>
        <dbReference type="ARBA" id="ARBA00004496"/>
    </source>
</evidence>
<dbReference type="AlphaFoldDB" id="A0A1H3JXG5"/>
<proteinExistence type="inferred from homology"/>